<sequence>MALLRKLLAKKPPDNLVWIRMWHYINMLFSVFKIRTYFNLIYDDVSIWCIVFDCCFSTAAWEQDYKAYAGNIISQYKETYPESSITILDFRDREKESRITSALSDYDITIMDYPRHYEGCPLLSMEVIHHFVKSTESWLSVAQENILIMHSELGGWPVLAFMVAALSLYRKNVAVETKALDMIYKQAPNDLLPMMSPMNPLPSQLRYLQYVSRRNADSEWAPADKALTLDCVIIRMIPDFDGKGGCCPVFRIYGRDPLLHIDKTPKLLFSTPRRRKNIRYYNQADSEFVKIDINCHIQAFIKSNMLVLNRDEIDIHWDAKDQFHKDFRAELLFSDMDASAFMVPVYLSSFEEEGLPMEAFAKVQDMFGSVDWLVPRSDDALNRLQQMPLSDVNEMLESSSHQRTESRNLLQTIPKENNSQDKETKSKTSYLEAGGPRSISLPGKLPSSALSSTQISMDSSKKSLSFSSSMPPHIIFACAHPSVSEKLGETEKPTLAPPISSADGKAGPLPPPPPPPPNKTGGPPPPSPPDTGTGSPPPPPPAPKPPAPPAPPPPKPKAAPPPPPPAAAFSKGNVKGGGGAPPPPPSISKESSVSAPSPPPPNKGRSRTAGAKSQPTKKLKPLHWSKFSRVTQGSLWAEKPVEGSRAPEFDMSELENLFSAANPRSDKAAKAKSRASNKPDIVHLIEHKRSYNCEIMLSKVKTPLHELMSVFFAMADKDNKNAA</sequence>
<keyword evidence="2" id="KW-1185">Reference proteome</keyword>
<proteinExistence type="predicted"/>
<evidence type="ECO:0000313" key="1">
    <source>
        <dbReference type="EMBL" id="KAI3786853.1"/>
    </source>
</evidence>
<organism evidence="1 2">
    <name type="scientific">Smallanthus sonchifolius</name>
    <dbReference type="NCBI Taxonomy" id="185202"/>
    <lineage>
        <taxon>Eukaryota</taxon>
        <taxon>Viridiplantae</taxon>
        <taxon>Streptophyta</taxon>
        <taxon>Embryophyta</taxon>
        <taxon>Tracheophyta</taxon>
        <taxon>Spermatophyta</taxon>
        <taxon>Magnoliopsida</taxon>
        <taxon>eudicotyledons</taxon>
        <taxon>Gunneridae</taxon>
        <taxon>Pentapetalae</taxon>
        <taxon>asterids</taxon>
        <taxon>campanulids</taxon>
        <taxon>Asterales</taxon>
        <taxon>Asteraceae</taxon>
        <taxon>Asteroideae</taxon>
        <taxon>Heliantheae alliance</taxon>
        <taxon>Millerieae</taxon>
        <taxon>Smallanthus</taxon>
    </lineage>
</organism>
<accession>A0ACB9GUL2</accession>
<dbReference type="EMBL" id="CM042030">
    <property type="protein sequence ID" value="KAI3786853.1"/>
    <property type="molecule type" value="Genomic_DNA"/>
</dbReference>
<dbReference type="Proteomes" id="UP001056120">
    <property type="component" value="Linkage Group LG13"/>
</dbReference>
<reference evidence="2" key="1">
    <citation type="journal article" date="2022" name="Mol. Ecol. Resour.">
        <title>The genomes of chicory, endive, great burdock and yacon provide insights into Asteraceae palaeo-polyploidization history and plant inulin production.</title>
        <authorList>
            <person name="Fan W."/>
            <person name="Wang S."/>
            <person name="Wang H."/>
            <person name="Wang A."/>
            <person name="Jiang F."/>
            <person name="Liu H."/>
            <person name="Zhao H."/>
            <person name="Xu D."/>
            <person name="Zhang Y."/>
        </authorList>
    </citation>
    <scope>NUCLEOTIDE SEQUENCE [LARGE SCALE GENOMIC DNA]</scope>
    <source>
        <strain evidence="2">cv. Yunnan</strain>
    </source>
</reference>
<protein>
    <submittedName>
        <fullName evidence="1">Uncharacterized protein</fullName>
    </submittedName>
</protein>
<comment type="caution">
    <text evidence="1">The sequence shown here is derived from an EMBL/GenBank/DDBJ whole genome shotgun (WGS) entry which is preliminary data.</text>
</comment>
<evidence type="ECO:0000313" key="2">
    <source>
        <dbReference type="Proteomes" id="UP001056120"/>
    </source>
</evidence>
<name>A0ACB9GUL2_9ASTR</name>
<gene>
    <name evidence="1" type="ORF">L1987_40875</name>
</gene>
<reference evidence="1 2" key="2">
    <citation type="journal article" date="2022" name="Mol. Ecol. Resour.">
        <title>The genomes of chicory, endive, great burdock and yacon provide insights into Asteraceae paleo-polyploidization history and plant inulin production.</title>
        <authorList>
            <person name="Fan W."/>
            <person name="Wang S."/>
            <person name="Wang H."/>
            <person name="Wang A."/>
            <person name="Jiang F."/>
            <person name="Liu H."/>
            <person name="Zhao H."/>
            <person name="Xu D."/>
            <person name="Zhang Y."/>
        </authorList>
    </citation>
    <scope>NUCLEOTIDE SEQUENCE [LARGE SCALE GENOMIC DNA]</scope>
    <source>
        <strain evidence="2">cv. Yunnan</strain>
        <tissue evidence="1">Leaves</tissue>
    </source>
</reference>